<name>C9MNG5_9BACT</name>
<dbReference type="RefSeq" id="WP_004382801.1">
    <property type="nucleotide sequence ID" value="NZ_GG698713.1"/>
</dbReference>
<evidence type="ECO:0000313" key="2">
    <source>
        <dbReference type="EMBL" id="EEX18977.1"/>
    </source>
</evidence>
<keyword evidence="1" id="KW-0732">Signal</keyword>
<dbReference type="OrthoDB" id="1081166at2"/>
<reference evidence="2 3" key="1">
    <citation type="submission" date="2009-09" db="EMBL/GenBank/DDBJ databases">
        <authorList>
            <person name="Weinstock G."/>
            <person name="Sodergren E."/>
            <person name="Clifton S."/>
            <person name="Fulton L."/>
            <person name="Fulton B."/>
            <person name="Courtney L."/>
            <person name="Fronick C."/>
            <person name="Harrison M."/>
            <person name="Strong C."/>
            <person name="Farmer C."/>
            <person name="Delahaunty K."/>
            <person name="Markovic C."/>
            <person name="Hall O."/>
            <person name="Minx P."/>
            <person name="Tomlinson C."/>
            <person name="Mitreva M."/>
            <person name="Nelson J."/>
            <person name="Hou S."/>
            <person name="Wollam A."/>
            <person name="Pepin K.H."/>
            <person name="Johnson M."/>
            <person name="Bhonagiri V."/>
            <person name="Nash W.E."/>
            <person name="Warren W."/>
            <person name="Chinwalla A."/>
            <person name="Mardis E.R."/>
            <person name="Wilson R.K."/>
        </authorList>
    </citation>
    <scope>NUCLEOTIDE SEQUENCE [LARGE SCALE GENOMIC DNA]</scope>
    <source>
        <strain evidence="2 3">F0319</strain>
    </source>
</reference>
<comment type="caution">
    <text evidence="2">The sequence shown here is derived from an EMBL/GenBank/DDBJ whole genome shotgun (WGS) entry which is preliminary data.</text>
</comment>
<protein>
    <recommendedName>
        <fullName evidence="4">Fibrobacter succinogene major paralogous domain protein</fullName>
    </recommendedName>
</protein>
<sequence>MNFRFFIVASALIGLMTSCSSDDFSQDNEKAGKKTEDTNLTSFASAEISTRTSMDYSTLGFFWEKGDKIYVKDDNGGFQVSKEAVDGDKQAAFKFMMPGKYTKQKYMVYYPGAKTSEDNVVIKDEQTQTEPNSTKNFGENGDCGLGKAELEGGQYKFKLDHKVSFLALHPYTSRELKSTYITAIEVTTSGSENIAGSYKLDANNYKLKGSGDKKTITLTTKGTGSFEHGFLLTKRDPNYPFRAFVIIAPGTHKLIIKYHLKDIKTNVEGVMTKTLASKEYKENNVYDINSKLDMTEYDAKVYMWDALNNYWNGYETSQPFLNADPAKGNYPKDKNDTNNRWYNTTMMAKTGTAQAQNSAKDCPNVNEALWYVLKGDPHWDNIKLWTIGGYLYKGGIWFKKASAIATENGGLGINKLKEEFDGKDYRKGTKALQDEFPKKYTLKSNQKTPPVNKADYFYLPAIDNYTKGEIRKGTGYGMGLEGQYWTSTCYGLHESPTSALYYGAFNITVKEDHIGVHRSEREGGMRCVKFE</sequence>
<dbReference type="PROSITE" id="PS51257">
    <property type="entry name" value="PROKAR_LIPOPROTEIN"/>
    <property type="match status" value="1"/>
</dbReference>
<dbReference type="AlphaFoldDB" id="C9MNG5"/>
<organism evidence="2 3">
    <name type="scientific">Prevotella veroralis F0319</name>
    <dbReference type="NCBI Taxonomy" id="649761"/>
    <lineage>
        <taxon>Bacteria</taxon>
        <taxon>Pseudomonadati</taxon>
        <taxon>Bacteroidota</taxon>
        <taxon>Bacteroidia</taxon>
        <taxon>Bacteroidales</taxon>
        <taxon>Prevotellaceae</taxon>
        <taxon>Prevotella</taxon>
    </lineage>
</organism>
<evidence type="ECO:0000313" key="3">
    <source>
        <dbReference type="Proteomes" id="UP000003327"/>
    </source>
</evidence>
<feature type="signal peptide" evidence="1">
    <location>
        <begin position="1"/>
        <end position="21"/>
    </location>
</feature>
<keyword evidence="3" id="KW-1185">Reference proteome</keyword>
<accession>C9MNG5</accession>
<dbReference type="Proteomes" id="UP000003327">
    <property type="component" value="Unassembled WGS sequence"/>
</dbReference>
<dbReference type="HOGENOM" id="CLU_035806_0_0_10"/>
<evidence type="ECO:0000256" key="1">
    <source>
        <dbReference type="SAM" id="SignalP"/>
    </source>
</evidence>
<evidence type="ECO:0008006" key="4">
    <source>
        <dbReference type="Google" id="ProtNLM"/>
    </source>
</evidence>
<dbReference type="EMBL" id="ACVA01000030">
    <property type="protein sequence ID" value="EEX18977.1"/>
    <property type="molecule type" value="Genomic_DNA"/>
</dbReference>
<dbReference type="CDD" id="cd13120">
    <property type="entry name" value="BF2867_like_N"/>
    <property type="match status" value="1"/>
</dbReference>
<gene>
    <name evidence="2" type="ORF">HMPREF0973_01152</name>
</gene>
<proteinExistence type="predicted"/>
<dbReference type="STRING" id="649761.HMPREF0973_01152"/>
<feature type="chain" id="PRO_5002999043" description="Fibrobacter succinogene major paralogous domain protein" evidence="1">
    <location>
        <begin position="22"/>
        <end position="531"/>
    </location>
</feature>